<dbReference type="Gene3D" id="1.10.10.60">
    <property type="entry name" value="Homeodomain-like"/>
    <property type="match status" value="2"/>
</dbReference>
<dbReference type="Gene3D" id="3.40.50.2300">
    <property type="match status" value="1"/>
</dbReference>
<dbReference type="SUPFAM" id="SSF52172">
    <property type="entry name" value="CheY-like"/>
    <property type="match status" value="1"/>
</dbReference>
<dbReference type="PANTHER" id="PTHR43280:SF28">
    <property type="entry name" value="HTH-TYPE TRANSCRIPTIONAL ACTIVATOR RHAS"/>
    <property type="match status" value="1"/>
</dbReference>
<feature type="domain" description="Response regulatory" evidence="6">
    <location>
        <begin position="2"/>
        <end position="116"/>
    </location>
</feature>
<dbReference type="InterPro" id="IPR001789">
    <property type="entry name" value="Sig_transdc_resp-reg_receiver"/>
</dbReference>
<dbReference type="InterPro" id="IPR011006">
    <property type="entry name" value="CheY-like_superfamily"/>
</dbReference>
<comment type="caution">
    <text evidence="7">The sequence shown here is derived from an EMBL/GenBank/DDBJ whole genome shotgun (WGS) entry which is preliminary data.</text>
</comment>
<dbReference type="Pfam" id="PF00072">
    <property type="entry name" value="Response_reg"/>
    <property type="match status" value="1"/>
</dbReference>
<dbReference type="InterPro" id="IPR041522">
    <property type="entry name" value="CdaR_GGDEF"/>
</dbReference>
<dbReference type="Pfam" id="PF12833">
    <property type="entry name" value="HTH_18"/>
    <property type="match status" value="1"/>
</dbReference>
<dbReference type="RefSeq" id="WP_377918041.1">
    <property type="nucleotide sequence ID" value="NZ_JBHRZT010000072.1"/>
</dbReference>
<dbReference type="InterPro" id="IPR009057">
    <property type="entry name" value="Homeodomain-like_sf"/>
</dbReference>
<evidence type="ECO:0000259" key="6">
    <source>
        <dbReference type="PROSITE" id="PS50110"/>
    </source>
</evidence>
<gene>
    <name evidence="7" type="ORF">ACFOU2_20060</name>
</gene>
<keyword evidence="8" id="KW-1185">Reference proteome</keyword>
<dbReference type="CDD" id="cd00156">
    <property type="entry name" value="REC"/>
    <property type="match status" value="1"/>
</dbReference>
<evidence type="ECO:0000313" key="8">
    <source>
        <dbReference type="Proteomes" id="UP001595752"/>
    </source>
</evidence>
<reference evidence="8" key="1">
    <citation type="journal article" date="2019" name="Int. J. Syst. Evol. Microbiol.">
        <title>The Global Catalogue of Microorganisms (GCM) 10K type strain sequencing project: providing services to taxonomists for standard genome sequencing and annotation.</title>
        <authorList>
            <consortium name="The Broad Institute Genomics Platform"/>
            <consortium name="The Broad Institute Genome Sequencing Center for Infectious Disease"/>
            <person name="Wu L."/>
            <person name="Ma J."/>
        </authorList>
    </citation>
    <scope>NUCLEOTIDE SEQUENCE [LARGE SCALE GENOMIC DNA]</scope>
    <source>
        <strain evidence="8">CCUG 61889</strain>
    </source>
</reference>
<dbReference type="EMBL" id="JBHRZT010000072">
    <property type="protein sequence ID" value="MFC3885641.1"/>
    <property type="molecule type" value="Genomic_DNA"/>
</dbReference>
<dbReference type="Proteomes" id="UP001595752">
    <property type="component" value="Unassembled WGS sequence"/>
</dbReference>
<dbReference type="PROSITE" id="PS01124">
    <property type="entry name" value="HTH_ARAC_FAMILY_2"/>
    <property type="match status" value="1"/>
</dbReference>
<dbReference type="SMART" id="SM00342">
    <property type="entry name" value="HTH_ARAC"/>
    <property type="match status" value="1"/>
</dbReference>
<keyword evidence="3" id="KW-0804">Transcription</keyword>
<evidence type="ECO:0000256" key="1">
    <source>
        <dbReference type="ARBA" id="ARBA00023015"/>
    </source>
</evidence>
<dbReference type="Pfam" id="PF17853">
    <property type="entry name" value="GGDEF_2"/>
    <property type="match status" value="1"/>
</dbReference>
<evidence type="ECO:0000256" key="3">
    <source>
        <dbReference type="ARBA" id="ARBA00023163"/>
    </source>
</evidence>
<dbReference type="PANTHER" id="PTHR43280">
    <property type="entry name" value="ARAC-FAMILY TRANSCRIPTIONAL REGULATOR"/>
    <property type="match status" value="1"/>
</dbReference>
<dbReference type="SUPFAM" id="SSF46689">
    <property type="entry name" value="Homeodomain-like"/>
    <property type="match status" value="2"/>
</dbReference>
<evidence type="ECO:0000313" key="7">
    <source>
        <dbReference type="EMBL" id="MFC3885641.1"/>
    </source>
</evidence>
<keyword evidence="2" id="KW-0238">DNA-binding</keyword>
<dbReference type="PROSITE" id="PS50110">
    <property type="entry name" value="RESPONSE_REGULATORY"/>
    <property type="match status" value="1"/>
</dbReference>
<dbReference type="InterPro" id="IPR018060">
    <property type="entry name" value="HTH_AraC"/>
</dbReference>
<keyword evidence="1" id="KW-0805">Transcription regulation</keyword>
<protein>
    <submittedName>
        <fullName evidence="7">Helix-turn-helix domain-containing protein</fullName>
    </submittedName>
</protein>
<keyword evidence="4" id="KW-0597">Phosphoprotein</keyword>
<dbReference type="InterPro" id="IPR020449">
    <property type="entry name" value="Tscrpt_reg_AraC-type_HTH"/>
</dbReference>
<evidence type="ECO:0000256" key="4">
    <source>
        <dbReference type="PROSITE-ProRule" id="PRU00169"/>
    </source>
</evidence>
<dbReference type="SMART" id="SM00448">
    <property type="entry name" value="REC"/>
    <property type="match status" value="1"/>
</dbReference>
<accession>A0ABV8B5R7</accession>
<organism evidence="7 8">
    <name type="scientific">Bacillus songklensis</name>
    <dbReference type="NCBI Taxonomy" id="1069116"/>
    <lineage>
        <taxon>Bacteria</taxon>
        <taxon>Bacillati</taxon>
        <taxon>Bacillota</taxon>
        <taxon>Bacilli</taxon>
        <taxon>Bacillales</taxon>
        <taxon>Bacillaceae</taxon>
        <taxon>Bacillus</taxon>
    </lineage>
</organism>
<sequence>MKVLVVENDDFQRNGLKWMLQNSMLSITEYVEVSTVYDFFTVVSKKKVDLIFIDVDLLDGDDWSHLSLAVQRAKVIGTMRSKNFDTAIRCVEAGMHRLFVKPFPIEDLMAVINSLAAAQKMDFQQIAVSGPETLKKQWISKLIYGQVNNLREIWDEAKRLGYQALPSVVMIAKVSRLKSLARNKSDVWKKKMLLDIYRSMESFCFEHGLIASQFDEEFILLYTPKIGEQKDETIQKIKRISYHLLDWVRKESGYALHITAGKEYKNPMHLYYSYQEAKELLSLEFYFSKGKVCTCFDYPTLFDHNVVEELHLPVTEDDLTNYSFELIFSEIEKNMNELKAKGVSPIYYKLVLIDILQLIVNRYVKNEKERFRAFLEQSKKIMSSTSSDELLPQIKEFFAQTANVGQTNLGHIVIEKALDYIRNHYMQSITLEEVSEYVQRSPYYFSHLFKKTMNMTFVEYLTNLRVSKAKELLMQGDWTVSEIASLVGYQDPNYFSRVFKVITGDSPSKWKTQKNLEMTR</sequence>
<feature type="modified residue" description="4-aspartylphosphate" evidence="4">
    <location>
        <position position="54"/>
    </location>
</feature>
<evidence type="ECO:0000259" key="5">
    <source>
        <dbReference type="PROSITE" id="PS01124"/>
    </source>
</evidence>
<feature type="domain" description="HTH araC/xylS-type" evidence="5">
    <location>
        <begin position="415"/>
        <end position="513"/>
    </location>
</feature>
<name>A0ABV8B5R7_9BACI</name>
<evidence type="ECO:0000256" key="2">
    <source>
        <dbReference type="ARBA" id="ARBA00023125"/>
    </source>
</evidence>
<dbReference type="PRINTS" id="PR00032">
    <property type="entry name" value="HTHARAC"/>
</dbReference>
<proteinExistence type="predicted"/>